<comment type="caution">
    <text evidence="1">The sequence shown here is derived from an EMBL/GenBank/DDBJ whole genome shotgun (WGS) entry which is preliminary data.</text>
</comment>
<organism evidence="1 2">
    <name type="scientific">Clostridium thermosuccinogenes</name>
    <dbReference type="NCBI Taxonomy" id="84032"/>
    <lineage>
        <taxon>Bacteria</taxon>
        <taxon>Bacillati</taxon>
        <taxon>Bacillota</taxon>
        <taxon>Clostridia</taxon>
        <taxon>Eubacteriales</taxon>
        <taxon>Clostridiaceae</taxon>
        <taxon>Clostridium</taxon>
    </lineage>
</organism>
<dbReference type="RefSeq" id="WP_103082810.1">
    <property type="nucleotide sequence ID" value="NZ_CP021850.1"/>
</dbReference>
<gene>
    <name evidence="1" type="ORF">CDQ84_16335</name>
</gene>
<dbReference type="KEGG" id="cthd:CDO33_07420"/>
<dbReference type="Proteomes" id="UP000236151">
    <property type="component" value="Unassembled WGS sequence"/>
</dbReference>
<name>A0A2K2FAP4_9CLOT</name>
<proteinExistence type="predicted"/>
<keyword evidence="2" id="KW-1185">Reference proteome</keyword>
<dbReference type="AlphaFoldDB" id="A0A2K2FAP4"/>
<dbReference type="EMBL" id="NIOJ01000058">
    <property type="protein sequence ID" value="PNT95846.1"/>
    <property type="molecule type" value="Genomic_DNA"/>
</dbReference>
<evidence type="ECO:0000313" key="2">
    <source>
        <dbReference type="Proteomes" id="UP000236151"/>
    </source>
</evidence>
<accession>A0A2K2FAP4</accession>
<sequence length="95" mass="11149">MEYFFAFGIVNGAALLYDFEMDEIDVSLNYSKFRKNVTLYGIERAGKKVRVAYEIDVFCFDAEKQDHFNQNGKNRMHHAGNFIFYKVRFAADDIL</sequence>
<protein>
    <submittedName>
        <fullName evidence="1">Uncharacterized protein</fullName>
    </submittedName>
</protein>
<evidence type="ECO:0000313" key="1">
    <source>
        <dbReference type="EMBL" id="PNT95846.1"/>
    </source>
</evidence>
<reference evidence="1 2" key="1">
    <citation type="submission" date="2017-06" db="EMBL/GenBank/DDBJ databases">
        <title>Investigating the central metabolism of Clostridium thermosuccinogenes.</title>
        <authorList>
            <person name="Koendjbiharie J.G."/>
            <person name="van Kranenburg R."/>
        </authorList>
    </citation>
    <scope>NUCLEOTIDE SEQUENCE [LARGE SCALE GENOMIC DNA]</scope>
    <source>
        <strain evidence="1 2">DSM 5806</strain>
    </source>
</reference>